<dbReference type="Proteomes" id="UP001317779">
    <property type="component" value="Chromosome"/>
</dbReference>
<dbReference type="EMBL" id="AP027141">
    <property type="protein sequence ID" value="BDV31547.1"/>
    <property type="molecule type" value="Genomic_DNA"/>
</dbReference>
<sequence>MSIAPGYAPEFRLLFDGRPAPATLRGSVTSVSATCGFGDADRFELGLANEGLRWLDHELFRLDTPVELWLGYAPEQPERVFAGEVVGADATFPGGGMPTMRVIAQDRRTRLAASSPSRWFGIPIPTVGVMPLPDLAVAAVPPLEHGLLPVIDPLGAAISAAIGAAGAVSAMNDTKVAQSLIRKQAGETSLDFLKKIAAENAWELVIDHSAEPAGLILRLMSPAAHIAPDVTLRYGHSLLDFSPRVSTVGQIAKAVARVWVAAIKLQLTVSVGFDWDRQSLTVEVSPGFGKKFSGDTGVTLVDETLTPANAARVVLGKLLPKLNKRLTAKGTCAGDARIRAGHVLRIEGVGETFGGFWRVTSATHTLDGGGWRTSFDVRKEIWFGSVPAAAQGAAPVHRGLAGLALGG</sequence>
<reference evidence="1 2" key="1">
    <citation type="submission" date="2022-12" db="EMBL/GenBank/DDBJ databases">
        <title>Microbacterium terricola strain KV-448 chromosome, complete genome.</title>
        <authorList>
            <person name="Oshima T."/>
            <person name="Moriya T."/>
            <person name="Bessho Y."/>
        </authorList>
    </citation>
    <scope>NUCLEOTIDE SEQUENCE [LARGE SCALE GENOMIC DNA]</scope>
    <source>
        <strain evidence="1 2">KV-448</strain>
    </source>
</reference>
<dbReference type="RefSeq" id="WP_263797863.1">
    <property type="nucleotide sequence ID" value="NZ_AP027141.1"/>
</dbReference>
<accession>A0ABM8E0T1</accession>
<keyword evidence="2" id="KW-1185">Reference proteome</keyword>
<organism evidence="1 2">
    <name type="scientific">Microbacterium terricola</name>
    <dbReference type="NCBI Taxonomy" id="344163"/>
    <lineage>
        <taxon>Bacteria</taxon>
        <taxon>Bacillati</taxon>
        <taxon>Actinomycetota</taxon>
        <taxon>Actinomycetes</taxon>
        <taxon>Micrococcales</taxon>
        <taxon>Microbacteriaceae</taxon>
        <taxon>Microbacterium</taxon>
    </lineage>
</organism>
<evidence type="ECO:0000313" key="2">
    <source>
        <dbReference type="Proteomes" id="UP001317779"/>
    </source>
</evidence>
<protein>
    <recommendedName>
        <fullName evidence="3">Phage late control D family protein</fullName>
    </recommendedName>
</protein>
<gene>
    <name evidence="1" type="ORF">Microterr_22070</name>
</gene>
<evidence type="ECO:0000313" key="1">
    <source>
        <dbReference type="EMBL" id="BDV31547.1"/>
    </source>
</evidence>
<evidence type="ECO:0008006" key="3">
    <source>
        <dbReference type="Google" id="ProtNLM"/>
    </source>
</evidence>
<name>A0ABM8E0T1_9MICO</name>
<proteinExistence type="predicted"/>